<reference evidence="1 2" key="1">
    <citation type="journal article" date="2011" name="Proc. Natl. Acad. Sci. U.S.A.">
        <title>Evolutionary erosion of yeast sex chromosomes by mating-type switching accidents.</title>
        <authorList>
            <person name="Gordon J.L."/>
            <person name="Armisen D."/>
            <person name="Proux-Wera E."/>
            <person name="Oheigeartaigh S.S."/>
            <person name="Byrne K.P."/>
            <person name="Wolfe K.H."/>
        </authorList>
    </citation>
    <scope>NUCLEOTIDE SEQUENCE [LARGE SCALE GENOMIC DNA]</scope>
    <source>
        <strain evidence="2">ATCC 22294 / BCRC 22015 / CBS 2517 / CECT 1963 / NBRC 1671 / NRRL Y-8276</strain>
    </source>
</reference>
<evidence type="ECO:0000313" key="2">
    <source>
        <dbReference type="Proteomes" id="UP000005220"/>
    </source>
</evidence>
<dbReference type="AlphaFoldDB" id="H2AW07"/>
<dbReference type="RefSeq" id="XP_003957692.1">
    <property type="nucleotide sequence ID" value="XM_003957643.1"/>
</dbReference>
<name>H2AW07_KAZAF</name>
<organism evidence="1 2">
    <name type="scientific">Kazachstania africana (strain ATCC 22294 / BCRC 22015 / CBS 2517 / CECT 1963 / NBRC 1671 / NRRL Y-8276)</name>
    <name type="common">Yeast</name>
    <name type="synonym">Kluyveromyces africanus</name>
    <dbReference type="NCBI Taxonomy" id="1071382"/>
    <lineage>
        <taxon>Eukaryota</taxon>
        <taxon>Fungi</taxon>
        <taxon>Dikarya</taxon>
        <taxon>Ascomycota</taxon>
        <taxon>Saccharomycotina</taxon>
        <taxon>Saccharomycetes</taxon>
        <taxon>Saccharomycetales</taxon>
        <taxon>Saccharomycetaceae</taxon>
        <taxon>Kazachstania</taxon>
    </lineage>
</organism>
<gene>
    <name evidence="1" type="primary">KAFR0E04060</name>
    <name evidence="1" type="ORF">KAFR_0E04060</name>
</gene>
<dbReference type="Proteomes" id="UP000005220">
    <property type="component" value="Chromosome 5"/>
</dbReference>
<protein>
    <recommendedName>
        <fullName evidence="3">Mitochondrial translation factor ATP22</fullName>
    </recommendedName>
</protein>
<sequence length="696" mass="81866">MLRYASSWTRCKGISRCRWITQVSKTKDRDTIENIVQTSTFNALCDSTNPEIKHLVDSIESSTDYTIIPRLKLQLKKLYPQKYTKITQNLIDSSNSRSFMQMVMYQYVGSKQYESFLSNLRAILSDSRLSDSSKGGKVYEIIKCQRTVFPIVNPPRPLVLPDDVHRWFYEHLSSNEFFKHYYFLISHDVHLSSSKYIKRMTSKLLQGSELERQLATFEYFSKFENSSMFKNKFLKLHDFKAMIHLMNNVIKHNRNSKYIEIFLVEMIKKIEEISLRNKYNDVHKITTFITFLNELLFIISEIGNLQLFSSVFKILIEFIEFNKELVPKGRLYRFLHVSIHSFFKLLRKQNNNRNYQDAVFTLISVTNNLSVVPKTWNFKKRIVQEIMSSLKYFEDPKIMCLFMISAIKKPDPLPLLNDLGIYGFVFHNDIKHISTSNELLDRKSEQLNNKLLPQSLAVELDNISAILTELYIVLLSTSCTILKASNFENVLVRFYKNYIKYLEANSKKFYLWKHDTGIMNVFIDAALFKLNNFQMAYNFLIDFYSKPCSKRVKITSKNCPFSTIIYSNRFTLTDLQLSELFTLMERNNIPLSFKICTAMLLRNNEKNQIQDAHSWYKKILAANFEIKHFQLIQLIKKHKWELPVGFDLNLFDTLDSVSSQKFVLDKEDDSLILDDVITNNDDVHITNLMKMIQNIG</sequence>
<evidence type="ECO:0000313" key="1">
    <source>
        <dbReference type="EMBL" id="CCF58557.1"/>
    </source>
</evidence>
<proteinExistence type="predicted"/>
<keyword evidence="2" id="KW-1185">Reference proteome</keyword>
<evidence type="ECO:0008006" key="3">
    <source>
        <dbReference type="Google" id="ProtNLM"/>
    </source>
</evidence>
<dbReference type="EMBL" id="HE650825">
    <property type="protein sequence ID" value="CCF58557.1"/>
    <property type="molecule type" value="Genomic_DNA"/>
</dbReference>
<dbReference type="eggNOG" id="ENOG502QUX9">
    <property type="taxonomic scope" value="Eukaryota"/>
</dbReference>
<dbReference type="OrthoDB" id="4064138at2759"/>
<dbReference type="GeneID" id="13883373"/>
<dbReference type="KEGG" id="kaf:KAFR_0E04060"/>
<dbReference type="InParanoid" id="H2AW07"/>
<dbReference type="HOGENOM" id="CLU_024415_0_0_1"/>
<accession>H2AW07</accession>
<dbReference type="FunCoup" id="H2AW07">
    <property type="interactions" value="42"/>
</dbReference>